<dbReference type="InterPro" id="IPR004821">
    <property type="entry name" value="Cyt_trans-like"/>
</dbReference>
<reference evidence="13" key="1">
    <citation type="submission" date="2021-07" db="EMBL/GenBank/DDBJ databases">
        <title>Neiella marina sp. nov., isolated from the intestinal content of sea cucumber Apostichopus japonicus.</title>
        <authorList>
            <person name="Bai X."/>
        </authorList>
    </citation>
    <scope>NUCLEOTIDE SEQUENCE</scope>
    <source>
        <strain evidence="13">126</strain>
    </source>
</reference>
<proteinExistence type="inferred from homology"/>
<comment type="catalytic activity">
    <reaction evidence="10 11">
        <text>nicotinate beta-D-ribonucleotide + ATP + H(+) = deamido-NAD(+) + diphosphate</text>
        <dbReference type="Rhea" id="RHEA:22860"/>
        <dbReference type="ChEBI" id="CHEBI:15378"/>
        <dbReference type="ChEBI" id="CHEBI:30616"/>
        <dbReference type="ChEBI" id="CHEBI:33019"/>
        <dbReference type="ChEBI" id="CHEBI:57502"/>
        <dbReference type="ChEBI" id="CHEBI:58437"/>
        <dbReference type="EC" id="2.7.7.18"/>
    </reaction>
</comment>
<dbReference type="EMBL" id="JAHZSS010000006">
    <property type="protein sequence ID" value="MBW8190715.1"/>
    <property type="molecule type" value="Genomic_DNA"/>
</dbReference>
<keyword evidence="9 11" id="KW-0520">NAD</keyword>
<name>A0ABS7EEQ2_9GAMM</name>
<evidence type="ECO:0000256" key="11">
    <source>
        <dbReference type="HAMAP-Rule" id="MF_00244"/>
    </source>
</evidence>
<evidence type="ECO:0000256" key="8">
    <source>
        <dbReference type="ARBA" id="ARBA00022840"/>
    </source>
</evidence>
<dbReference type="EC" id="2.7.7.18" evidence="11"/>
<accession>A0ABS7EEQ2</accession>
<keyword evidence="4 11" id="KW-0662">Pyridine nucleotide biosynthesis</keyword>
<sequence length="217" mass="24358">MAIKHPIQHIGLLGGTFNPIHNGHLELATYVQRRLGLDVMQLLPNHVPPHKETPMVNAKHRLAMVNAAIANYTQLDVNPIELARSQPSYSVDTLLTIRQQQPDNAIYFVMGMDSFASLSQWSRWQQLLDLCHLVICQRPGDAIPTKGIEAELLAQHQKSGISELNGKLSGHILCLNNPLWPVSSTQIRQHLSHGTIDLDLLPESVVQYIANHQLYRQ</sequence>
<dbReference type="Gene3D" id="3.40.50.620">
    <property type="entry name" value="HUPs"/>
    <property type="match status" value="1"/>
</dbReference>
<evidence type="ECO:0000256" key="4">
    <source>
        <dbReference type="ARBA" id="ARBA00022642"/>
    </source>
</evidence>
<evidence type="ECO:0000313" key="14">
    <source>
        <dbReference type="Proteomes" id="UP001166251"/>
    </source>
</evidence>
<dbReference type="InterPro" id="IPR014729">
    <property type="entry name" value="Rossmann-like_a/b/a_fold"/>
</dbReference>
<dbReference type="GO" id="GO:0004515">
    <property type="term" value="F:nicotinate-nucleotide adenylyltransferase activity"/>
    <property type="evidence" value="ECO:0007669"/>
    <property type="project" value="UniProtKB-EC"/>
</dbReference>
<comment type="caution">
    <text evidence="13">The sequence shown here is derived from an EMBL/GenBank/DDBJ whole genome shotgun (WGS) entry which is preliminary data.</text>
</comment>
<evidence type="ECO:0000313" key="13">
    <source>
        <dbReference type="EMBL" id="MBW8190715.1"/>
    </source>
</evidence>
<dbReference type="CDD" id="cd02165">
    <property type="entry name" value="NMNAT"/>
    <property type="match status" value="1"/>
</dbReference>
<protein>
    <recommendedName>
        <fullName evidence="11">Probable nicotinate-nucleotide adenylyltransferase</fullName>
        <ecNumber evidence="11">2.7.7.18</ecNumber>
    </recommendedName>
    <alternativeName>
        <fullName evidence="11">Deamido-NAD(+) diphosphorylase</fullName>
    </alternativeName>
    <alternativeName>
        <fullName evidence="11">Deamido-NAD(+) pyrophosphorylase</fullName>
    </alternativeName>
    <alternativeName>
        <fullName evidence="11">Nicotinate mononucleotide adenylyltransferase</fullName>
        <shortName evidence="11">NaMN adenylyltransferase</shortName>
    </alternativeName>
</protein>
<gene>
    <name evidence="11 13" type="primary">nadD</name>
    <name evidence="13" type="ORF">K0504_06690</name>
</gene>
<keyword evidence="8 11" id="KW-0067">ATP-binding</keyword>
<dbReference type="RefSeq" id="WP_220103405.1">
    <property type="nucleotide sequence ID" value="NZ_JAHZSS010000006.1"/>
</dbReference>
<evidence type="ECO:0000259" key="12">
    <source>
        <dbReference type="Pfam" id="PF01467"/>
    </source>
</evidence>
<dbReference type="PANTHER" id="PTHR39321:SF3">
    <property type="entry name" value="PHOSPHOPANTETHEINE ADENYLYLTRANSFERASE"/>
    <property type="match status" value="1"/>
</dbReference>
<dbReference type="NCBIfam" id="NF000839">
    <property type="entry name" value="PRK00071.1-1"/>
    <property type="match status" value="1"/>
</dbReference>
<keyword evidence="14" id="KW-1185">Reference proteome</keyword>
<dbReference type="NCBIfam" id="TIGR00482">
    <property type="entry name" value="nicotinate (nicotinamide) nucleotide adenylyltransferase"/>
    <property type="match status" value="1"/>
</dbReference>
<dbReference type="NCBIfam" id="NF000840">
    <property type="entry name" value="PRK00071.1-3"/>
    <property type="match status" value="1"/>
</dbReference>
<evidence type="ECO:0000256" key="2">
    <source>
        <dbReference type="ARBA" id="ARBA00005019"/>
    </source>
</evidence>
<evidence type="ECO:0000256" key="1">
    <source>
        <dbReference type="ARBA" id="ARBA00002324"/>
    </source>
</evidence>
<evidence type="ECO:0000256" key="5">
    <source>
        <dbReference type="ARBA" id="ARBA00022679"/>
    </source>
</evidence>
<keyword evidence="5 11" id="KW-0808">Transferase</keyword>
<dbReference type="HAMAP" id="MF_00244">
    <property type="entry name" value="NaMN_adenylyltr"/>
    <property type="match status" value="1"/>
</dbReference>
<dbReference type="PANTHER" id="PTHR39321">
    <property type="entry name" value="NICOTINATE-NUCLEOTIDE ADENYLYLTRANSFERASE-RELATED"/>
    <property type="match status" value="1"/>
</dbReference>
<dbReference type="Pfam" id="PF01467">
    <property type="entry name" value="CTP_transf_like"/>
    <property type="match status" value="1"/>
</dbReference>
<dbReference type="NCBIfam" id="TIGR00125">
    <property type="entry name" value="cyt_tran_rel"/>
    <property type="match status" value="1"/>
</dbReference>
<organism evidence="13 14">
    <name type="scientific">Neiella holothuriorum</name>
    <dbReference type="NCBI Taxonomy" id="2870530"/>
    <lineage>
        <taxon>Bacteria</taxon>
        <taxon>Pseudomonadati</taxon>
        <taxon>Pseudomonadota</taxon>
        <taxon>Gammaproteobacteria</taxon>
        <taxon>Alteromonadales</taxon>
        <taxon>Echinimonadaceae</taxon>
        <taxon>Neiella</taxon>
    </lineage>
</organism>
<comment type="similarity">
    <text evidence="3 11">Belongs to the NadD family.</text>
</comment>
<dbReference type="Proteomes" id="UP001166251">
    <property type="component" value="Unassembled WGS sequence"/>
</dbReference>
<comment type="function">
    <text evidence="1 11">Catalyzes the reversible adenylation of nicotinate mononucleotide (NaMN) to nicotinic acid adenine dinucleotide (NaAD).</text>
</comment>
<evidence type="ECO:0000256" key="3">
    <source>
        <dbReference type="ARBA" id="ARBA00009014"/>
    </source>
</evidence>
<evidence type="ECO:0000256" key="10">
    <source>
        <dbReference type="ARBA" id="ARBA00048721"/>
    </source>
</evidence>
<keyword evidence="7 11" id="KW-0547">Nucleotide-binding</keyword>
<feature type="domain" description="Cytidyltransferase-like" evidence="12">
    <location>
        <begin position="12"/>
        <end position="189"/>
    </location>
</feature>
<evidence type="ECO:0000256" key="9">
    <source>
        <dbReference type="ARBA" id="ARBA00023027"/>
    </source>
</evidence>
<dbReference type="SUPFAM" id="SSF52374">
    <property type="entry name" value="Nucleotidylyl transferase"/>
    <property type="match status" value="1"/>
</dbReference>
<keyword evidence="6 11" id="KW-0548">Nucleotidyltransferase</keyword>
<evidence type="ECO:0000256" key="6">
    <source>
        <dbReference type="ARBA" id="ARBA00022695"/>
    </source>
</evidence>
<evidence type="ECO:0000256" key="7">
    <source>
        <dbReference type="ARBA" id="ARBA00022741"/>
    </source>
</evidence>
<dbReference type="InterPro" id="IPR005248">
    <property type="entry name" value="NadD/NMNAT"/>
</dbReference>
<comment type="pathway">
    <text evidence="2 11">Cofactor biosynthesis; NAD(+) biosynthesis; deamido-NAD(+) from nicotinate D-ribonucleotide: step 1/1.</text>
</comment>